<evidence type="ECO:0000313" key="13">
    <source>
        <dbReference type="EMBL" id="CAF3683179.1"/>
    </source>
</evidence>
<evidence type="ECO:0000313" key="10">
    <source>
        <dbReference type="EMBL" id="CAF0993103.1"/>
    </source>
</evidence>
<feature type="binding site" description="axial binding residue" evidence="7">
    <location>
        <position position="140"/>
    </location>
    <ligand>
        <name>heme</name>
        <dbReference type="ChEBI" id="CHEBI:30413"/>
    </ligand>
    <ligandPart>
        <name>Fe</name>
        <dbReference type="ChEBI" id="CHEBI:18248"/>
    </ligandPart>
</feature>
<dbReference type="Gene3D" id="1.10.630.10">
    <property type="entry name" value="Cytochrome P450"/>
    <property type="match status" value="1"/>
</dbReference>
<dbReference type="Proteomes" id="UP000663864">
    <property type="component" value="Unassembled WGS sequence"/>
</dbReference>
<dbReference type="GO" id="GO:0004497">
    <property type="term" value="F:monooxygenase activity"/>
    <property type="evidence" value="ECO:0007669"/>
    <property type="project" value="UniProtKB-KW"/>
</dbReference>
<comment type="similarity">
    <text evidence="1 8">Belongs to the cytochrome P450 family.</text>
</comment>
<keyword evidence="5 7" id="KW-0408">Iron</keyword>
<dbReference type="InterPro" id="IPR001128">
    <property type="entry name" value="Cyt_P450"/>
</dbReference>
<evidence type="ECO:0000313" key="14">
    <source>
        <dbReference type="EMBL" id="CAF3883483.1"/>
    </source>
</evidence>
<dbReference type="GO" id="GO:0005506">
    <property type="term" value="F:iron ion binding"/>
    <property type="evidence" value="ECO:0007669"/>
    <property type="project" value="InterPro"/>
</dbReference>
<dbReference type="PANTHER" id="PTHR24291">
    <property type="entry name" value="CYTOCHROME P450 FAMILY 4"/>
    <property type="match status" value="1"/>
</dbReference>
<dbReference type="InterPro" id="IPR002401">
    <property type="entry name" value="Cyt_P450_E_grp-I"/>
</dbReference>
<evidence type="ECO:0000256" key="1">
    <source>
        <dbReference type="ARBA" id="ARBA00010617"/>
    </source>
</evidence>
<dbReference type="PANTHER" id="PTHR24291:SF50">
    <property type="entry name" value="BIFUNCTIONAL ALBAFLAVENONE MONOOXYGENASE_TERPENE SYNTHASE"/>
    <property type="match status" value="1"/>
</dbReference>
<evidence type="ECO:0000256" key="7">
    <source>
        <dbReference type="PIRSR" id="PIRSR602401-1"/>
    </source>
</evidence>
<protein>
    <recommendedName>
        <fullName evidence="16">Cytochrome P450</fullName>
    </recommendedName>
</protein>
<keyword evidence="6 8" id="KW-0503">Monooxygenase</keyword>
<dbReference type="EMBL" id="CAJOBD010000527">
    <property type="protein sequence ID" value="CAF3683179.1"/>
    <property type="molecule type" value="Genomic_DNA"/>
</dbReference>
<dbReference type="GO" id="GO:0020037">
    <property type="term" value="F:heme binding"/>
    <property type="evidence" value="ECO:0007669"/>
    <property type="project" value="InterPro"/>
</dbReference>
<evidence type="ECO:0000256" key="4">
    <source>
        <dbReference type="ARBA" id="ARBA00023002"/>
    </source>
</evidence>
<dbReference type="GO" id="GO:0016705">
    <property type="term" value="F:oxidoreductase activity, acting on paired donors, with incorporation or reduction of molecular oxygen"/>
    <property type="evidence" value="ECO:0007669"/>
    <property type="project" value="InterPro"/>
</dbReference>
<evidence type="ECO:0000256" key="2">
    <source>
        <dbReference type="ARBA" id="ARBA00022617"/>
    </source>
</evidence>
<dbReference type="Pfam" id="PF00067">
    <property type="entry name" value="p450"/>
    <property type="match status" value="1"/>
</dbReference>
<name>A0A814G8A3_9BILA</name>
<evidence type="ECO:0008006" key="16">
    <source>
        <dbReference type="Google" id="ProtNLM"/>
    </source>
</evidence>
<dbReference type="Proteomes" id="UP000663889">
    <property type="component" value="Unassembled WGS sequence"/>
</dbReference>
<dbReference type="Proteomes" id="UP000663836">
    <property type="component" value="Unassembled WGS sequence"/>
</dbReference>
<dbReference type="EMBL" id="CAJNOU010000423">
    <property type="protein sequence ID" value="CAF0993103.1"/>
    <property type="molecule type" value="Genomic_DNA"/>
</dbReference>
<evidence type="ECO:0000256" key="3">
    <source>
        <dbReference type="ARBA" id="ARBA00022723"/>
    </source>
</evidence>
<evidence type="ECO:0000256" key="8">
    <source>
        <dbReference type="RuleBase" id="RU000461"/>
    </source>
</evidence>
<dbReference type="PROSITE" id="PS00086">
    <property type="entry name" value="CYTOCHROME_P450"/>
    <property type="match status" value="1"/>
</dbReference>
<dbReference type="EMBL" id="CAJOBE010003486">
    <property type="protein sequence ID" value="CAF3883483.1"/>
    <property type="molecule type" value="Genomic_DNA"/>
</dbReference>
<dbReference type="InterPro" id="IPR017972">
    <property type="entry name" value="Cyt_P450_CS"/>
</dbReference>
<dbReference type="InterPro" id="IPR036396">
    <property type="entry name" value="Cyt_P450_sf"/>
</dbReference>
<dbReference type="InterPro" id="IPR050196">
    <property type="entry name" value="Cytochrome_P450_Monoox"/>
</dbReference>
<keyword evidence="4 8" id="KW-0560">Oxidoreductase</keyword>
<keyword evidence="2 7" id="KW-0349">Heme</keyword>
<dbReference type="Proteomes" id="UP000663823">
    <property type="component" value="Unassembled WGS sequence"/>
</dbReference>
<proteinExistence type="inferred from homology"/>
<keyword evidence="3 7" id="KW-0479">Metal-binding</keyword>
<accession>A0A814G8A3</accession>
<dbReference type="EMBL" id="CAJNOT010000794">
    <property type="protein sequence ID" value="CAF1082140.1"/>
    <property type="molecule type" value="Genomic_DNA"/>
</dbReference>
<reference evidence="10" key="1">
    <citation type="submission" date="2021-02" db="EMBL/GenBank/DDBJ databases">
        <authorList>
            <person name="Nowell W R."/>
        </authorList>
    </citation>
    <scope>NUCLEOTIDE SEQUENCE</scope>
</reference>
<dbReference type="OrthoDB" id="2789670at2759"/>
<dbReference type="SUPFAM" id="SSF48264">
    <property type="entry name" value="Cytochrome P450"/>
    <property type="match status" value="1"/>
</dbReference>
<dbReference type="Proteomes" id="UP000663874">
    <property type="component" value="Unassembled WGS sequence"/>
</dbReference>
<dbReference type="Proteomes" id="UP000663882">
    <property type="component" value="Unassembled WGS sequence"/>
</dbReference>
<comment type="caution">
    <text evidence="10">The sequence shown here is derived from an EMBL/GenBank/DDBJ whole genome shotgun (WGS) entry which is preliminary data.</text>
</comment>
<gene>
    <name evidence="14" type="ORF">FNK824_LOCUS19666</name>
    <name evidence="13" type="ORF">JBS370_LOCUS8339</name>
    <name evidence="12" type="ORF">OTI717_LOCUS4098</name>
    <name evidence="9" type="ORF">RFH988_LOCUS13064</name>
    <name evidence="10" type="ORF">SEV965_LOCUS10378</name>
    <name evidence="11" type="ORF">ZHD862_LOCUS16643</name>
</gene>
<dbReference type="PRINTS" id="PR00385">
    <property type="entry name" value="P450"/>
</dbReference>
<evidence type="ECO:0000256" key="6">
    <source>
        <dbReference type="ARBA" id="ARBA00023033"/>
    </source>
</evidence>
<evidence type="ECO:0000256" key="5">
    <source>
        <dbReference type="ARBA" id="ARBA00023004"/>
    </source>
</evidence>
<organism evidence="10 15">
    <name type="scientific">Rotaria sordida</name>
    <dbReference type="NCBI Taxonomy" id="392033"/>
    <lineage>
        <taxon>Eukaryota</taxon>
        <taxon>Metazoa</taxon>
        <taxon>Spiralia</taxon>
        <taxon>Gnathifera</taxon>
        <taxon>Rotifera</taxon>
        <taxon>Eurotatoria</taxon>
        <taxon>Bdelloidea</taxon>
        <taxon>Philodinida</taxon>
        <taxon>Philodinidae</taxon>
        <taxon>Rotaria</taxon>
    </lineage>
</organism>
<evidence type="ECO:0000313" key="9">
    <source>
        <dbReference type="EMBL" id="CAF0979400.1"/>
    </source>
</evidence>
<dbReference type="CDD" id="cd00302">
    <property type="entry name" value="cytochrome_P450"/>
    <property type="match status" value="1"/>
</dbReference>
<dbReference type="PRINTS" id="PR00463">
    <property type="entry name" value="EP450I"/>
</dbReference>
<sequence>MVGYETTSTALAWMIHLISKYPRVQQKIKAELIDNNAQKDLSLERLDSLVYLDCVINEVLRFSPPGDGTFRTLTVDDRLPESGAQLLAGDQVLIPFINLSRDTRYWSIDPELFYPERFLGEDKNHHPYASIPFGSGHRQCIGQDLARFELKVITARLMQYVTFGDGGPQVNAGGHIQSMTIMPKHVGVTIEFEQ</sequence>
<evidence type="ECO:0000313" key="15">
    <source>
        <dbReference type="Proteomes" id="UP000663889"/>
    </source>
</evidence>
<dbReference type="EMBL" id="CAJNOO010000564">
    <property type="protein sequence ID" value="CAF0979400.1"/>
    <property type="molecule type" value="Genomic_DNA"/>
</dbReference>
<evidence type="ECO:0000313" key="12">
    <source>
        <dbReference type="EMBL" id="CAF3546926.1"/>
    </source>
</evidence>
<comment type="cofactor">
    <cofactor evidence="7">
        <name>heme</name>
        <dbReference type="ChEBI" id="CHEBI:30413"/>
    </cofactor>
</comment>
<evidence type="ECO:0000313" key="11">
    <source>
        <dbReference type="EMBL" id="CAF1082140.1"/>
    </source>
</evidence>
<dbReference type="EMBL" id="CAJOAX010000239">
    <property type="protein sequence ID" value="CAF3546926.1"/>
    <property type="molecule type" value="Genomic_DNA"/>
</dbReference>
<dbReference type="AlphaFoldDB" id="A0A814G8A3"/>